<dbReference type="AlphaFoldDB" id="A0A7G9TGS6"/>
<dbReference type="InterPro" id="IPR000673">
    <property type="entry name" value="Sig_transdc_resp-reg_Me-estase"/>
</dbReference>
<reference evidence="3 4" key="1">
    <citation type="submission" date="2020-08" db="EMBL/GenBank/DDBJ databases">
        <title>Streptomycin Non-resistant strain, P. mexicana.</title>
        <authorList>
            <person name="Ganesh-Kumar S."/>
            <person name="Zhe T."/>
            <person name="Yu Z."/>
            <person name="Min Y."/>
        </authorList>
    </citation>
    <scope>NUCLEOTIDE SEQUENCE [LARGE SCALE GENOMIC DNA]</scope>
    <source>
        <strain evidence="3 4">GTZY2</strain>
    </source>
</reference>
<dbReference type="Pfam" id="PF01339">
    <property type="entry name" value="CheB_methylest"/>
    <property type="match status" value="1"/>
</dbReference>
<dbReference type="Gene3D" id="3.40.50.180">
    <property type="entry name" value="Methylesterase CheB, C-terminal domain"/>
    <property type="match status" value="1"/>
</dbReference>
<dbReference type="EMBL" id="CP060731">
    <property type="protein sequence ID" value="QNN79301.1"/>
    <property type="molecule type" value="Genomic_DNA"/>
</dbReference>
<protein>
    <submittedName>
        <fullName evidence="3">Chemotaxis protein</fullName>
    </submittedName>
</protein>
<evidence type="ECO:0000313" key="3">
    <source>
        <dbReference type="EMBL" id="QNN79301.1"/>
    </source>
</evidence>
<dbReference type="InterPro" id="IPR035909">
    <property type="entry name" value="CheB_C"/>
</dbReference>
<dbReference type="Proteomes" id="UP000515838">
    <property type="component" value="Chromosome"/>
</dbReference>
<dbReference type="GeneID" id="81470874"/>
<sequence length="410" mass="43180">MSEAKRVALLARPGEARERLRVALHEAGADIVLEDDPNTLDADALGGSAPQVVLVALEPAIEDSLERFDSVLHDPAVAVIFDEADLAARRQGWDAQRWARHLAAKLHGHRDVLPPGREEDVVLQLEPGLPVTPAQLHEGDGIARHLEEAADRALDLPSDDFAYTGGLQARPSGDQVVDADDWLRTAGLETAQASSPAVPPPLPEVPSVPPPVPTPKFDLSSLELEPLDAGSTSAAARVQGAVLVFAGIGGPDAVRKLLAELPEGFPKPLLVHLRLDGGRYDNLVRQMERVAHMPVVLAEAGTPAEAGHIYVLPGDVVPFVDAGQVAFRPGAVIHTMIPQLPPADSAVLLLSGSDSALVDPAATLGTQGALVLGQSQEGCYDPAAPRALAARGADLGTPVQLAQRLTDRWF</sequence>
<gene>
    <name evidence="3" type="ORF">IAE60_07835</name>
</gene>
<name>A0A7G9TGS6_PSEMX</name>
<dbReference type="PROSITE" id="PS50122">
    <property type="entry name" value="CHEB"/>
    <property type="match status" value="1"/>
</dbReference>
<proteinExistence type="predicted"/>
<dbReference type="GO" id="GO:0008984">
    <property type="term" value="F:protein-glutamate methylesterase activity"/>
    <property type="evidence" value="ECO:0007669"/>
    <property type="project" value="InterPro"/>
</dbReference>
<evidence type="ECO:0000259" key="2">
    <source>
        <dbReference type="PROSITE" id="PS50122"/>
    </source>
</evidence>
<dbReference type="SUPFAM" id="SSF52738">
    <property type="entry name" value="Methylesterase CheB, C-terminal domain"/>
    <property type="match status" value="1"/>
</dbReference>
<evidence type="ECO:0000256" key="1">
    <source>
        <dbReference type="PROSITE-ProRule" id="PRU00050"/>
    </source>
</evidence>
<dbReference type="GO" id="GO:0005737">
    <property type="term" value="C:cytoplasm"/>
    <property type="evidence" value="ECO:0007669"/>
    <property type="project" value="InterPro"/>
</dbReference>
<dbReference type="GO" id="GO:0000156">
    <property type="term" value="F:phosphorelay response regulator activity"/>
    <property type="evidence" value="ECO:0007669"/>
    <property type="project" value="InterPro"/>
</dbReference>
<dbReference type="GO" id="GO:0006935">
    <property type="term" value="P:chemotaxis"/>
    <property type="evidence" value="ECO:0007669"/>
    <property type="project" value="InterPro"/>
</dbReference>
<comment type="caution">
    <text evidence="1">Lacks conserved residue(s) required for the propagation of feature annotation.</text>
</comment>
<evidence type="ECO:0000313" key="4">
    <source>
        <dbReference type="Proteomes" id="UP000515838"/>
    </source>
</evidence>
<organism evidence="3 4">
    <name type="scientific">Pseudoxanthomonas mexicana</name>
    <dbReference type="NCBI Taxonomy" id="128785"/>
    <lineage>
        <taxon>Bacteria</taxon>
        <taxon>Pseudomonadati</taxon>
        <taxon>Pseudomonadota</taxon>
        <taxon>Gammaproteobacteria</taxon>
        <taxon>Lysobacterales</taxon>
        <taxon>Lysobacteraceae</taxon>
        <taxon>Pseudoxanthomonas</taxon>
    </lineage>
</organism>
<accession>A0A7G9TGS6</accession>
<dbReference type="RefSeq" id="WP_187574452.1">
    <property type="nucleotide sequence ID" value="NZ_CP060731.1"/>
</dbReference>
<feature type="domain" description="CheB-type methylesterase" evidence="2">
    <location>
        <begin position="235"/>
        <end position="315"/>
    </location>
</feature>